<dbReference type="AlphaFoldDB" id="A0A2A9DTK6"/>
<evidence type="ECO:0000313" key="15">
    <source>
        <dbReference type="Proteomes" id="UP000221369"/>
    </source>
</evidence>
<comment type="cofactor">
    <cofactor evidence="13">
        <name>Mg(2+)</name>
        <dbReference type="ChEBI" id="CHEBI:18420"/>
    </cofactor>
</comment>
<evidence type="ECO:0000256" key="5">
    <source>
        <dbReference type="ARBA" id="ARBA00012213"/>
    </source>
</evidence>
<evidence type="ECO:0000256" key="4">
    <source>
        <dbReference type="ARBA" id="ARBA00011233"/>
    </source>
</evidence>
<comment type="similarity">
    <text evidence="3">Belongs to the class II aldolase/RraA-like family.</text>
</comment>
<dbReference type="EMBL" id="PDJE01000001">
    <property type="protein sequence ID" value="PFG30028.1"/>
    <property type="molecule type" value="Genomic_DNA"/>
</dbReference>
<evidence type="ECO:0000256" key="6">
    <source>
        <dbReference type="ARBA" id="ARBA00012947"/>
    </source>
</evidence>
<dbReference type="InterPro" id="IPR036704">
    <property type="entry name" value="RraA/RraA-like_sf"/>
</dbReference>
<gene>
    <name evidence="14" type="ORF">ATJ78_0948</name>
</gene>
<comment type="caution">
    <text evidence="14">The sequence shown here is derived from an EMBL/GenBank/DDBJ whole genome shotgun (WGS) entry which is preliminary data.</text>
</comment>
<comment type="subunit">
    <text evidence="4">Homotrimer.</text>
</comment>
<organism evidence="14 15">
    <name type="scientific">Paramicrobacterium agarici</name>
    <dbReference type="NCBI Taxonomy" id="630514"/>
    <lineage>
        <taxon>Bacteria</taxon>
        <taxon>Bacillati</taxon>
        <taxon>Actinomycetota</taxon>
        <taxon>Actinomycetes</taxon>
        <taxon>Micrococcales</taxon>
        <taxon>Microbacteriaceae</taxon>
        <taxon>Paramicrobacterium</taxon>
    </lineage>
</organism>
<dbReference type="GO" id="GO:0008948">
    <property type="term" value="F:oxaloacetate decarboxylase activity"/>
    <property type="evidence" value="ECO:0007669"/>
    <property type="project" value="UniProtKB-EC"/>
</dbReference>
<evidence type="ECO:0000256" key="10">
    <source>
        <dbReference type="ARBA" id="ARBA00030169"/>
    </source>
</evidence>
<evidence type="ECO:0000256" key="2">
    <source>
        <dbReference type="ARBA" id="ARBA00001968"/>
    </source>
</evidence>
<dbReference type="PANTHER" id="PTHR33254">
    <property type="entry name" value="4-HYDROXY-4-METHYL-2-OXOGLUTARATE ALDOLASE 3-RELATED"/>
    <property type="match status" value="1"/>
</dbReference>
<comment type="catalytic activity">
    <reaction evidence="1">
        <text>4-hydroxy-4-methyl-2-oxoglutarate = 2 pyruvate</text>
        <dbReference type="Rhea" id="RHEA:22748"/>
        <dbReference type="ChEBI" id="CHEBI:15361"/>
        <dbReference type="ChEBI" id="CHEBI:58276"/>
        <dbReference type="EC" id="4.1.3.17"/>
    </reaction>
</comment>
<accession>A0A2A9DTK6</accession>
<protein>
    <recommendedName>
        <fullName evidence="7">Putative 4-hydroxy-4-methyl-2-oxoglutarate aldolase</fullName>
        <ecNumber evidence="6">4.1.1.112</ecNumber>
        <ecNumber evidence="5">4.1.3.17</ecNumber>
    </recommendedName>
    <alternativeName>
        <fullName evidence="11">Oxaloacetate decarboxylase</fullName>
    </alternativeName>
    <alternativeName>
        <fullName evidence="9">Regulator of ribonuclease activity homolog</fullName>
    </alternativeName>
    <alternativeName>
        <fullName evidence="10">RraA-like protein</fullName>
    </alternativeName>
</protein>
<comment type="catalytic activity">
    <reaction evidence="12">
        <text>oxaloacetate + H(+) = pyruvate + CO2</text>
        <dbReference type="Rhea" id="RHEA:15641"/>
        <dbReference type="ChEBI" id="CHEBI:15361"/>
        <dbReference type="ChEBI" id="CHEBI:15378"/>
        <dbReference type="ChEBI" id="CHEBI:16452"/>
        <dbReference type="ChEBI" id="CHEBI:16526"/>
        <dbReference type="EC" id="4.1.1.112"/>
    </reaction>
</comment>
<dbReference type="PANTHER" id="PTHR33254:SF4">
    <property type="entry name" value="4-HYDROXY-4-METHYL-2-OXOGLUTARATE ALDOLASE 3-RELATED"/>
    <property type="match status" value="1"/>
</dbReference>
<evidence type="ECO:0000256" key="1">
    <source>
        <dbReference type="ARBA" id="ARBA00001342"/>
    </source>
</evidence>
<dbReference type="RefSeq" id="WP_098406540.1">
    <property type="nucleotide sequence ID" value="NZ_PDJE01000001.1"/>
</dbReference>
<evidence type="ECO:0000256" key="9">
    <source>
        <dbReference type="ARBA" id="ARBA00029596"/>
    </source>
</evidence>
<dbReference type="GO" id="GO:0046872">
    <property type="term" value="F:metal ion binding"/>
    <property type="evidence" value="ECO:0007669"/>
    <property type="project" value="UniProtKB-KW"/>
</dbReference>
<dbReference type="EC" id="4.1.3.17" evidence="5"/>
<keyword evidence="13" id="KW-0479">Metal-binding</keyword>
<dbReference type="GO" id="GO:0047443">
    <property type="term" value="F:4-hydroxy-4-methyl-2-oxoglutarate aldolase activity"/>
    <property type="evidence" value="ECO:0007669"/>
    <property type="project" value="UniProtKB-EC"/>
</dbReference>
<comment type="function">
    <text evidence="8">Catalyzes the aldol cleavage of 4-hydroxy-4-methyl-2-oxoglutarate (HMG) into 2 molecules of pyruvate. Also contains a secondary oxaloacetate (OAA) decarboxylase activity due to the common pyruvate enolate transition state formed following C-C bond cleavage in the retro-aldol and decarboxylation reactions.</text>
</comment>
<reference evidence="14 15" key="1">
    <citation type="submission" date="2017-10" db="EMBL/GenBank/DDBJ databases">
        <title>Sequencing the genomes of 1000 actinobacteria strains.</title>
        <authorList>
            <person name="Klenk H.-P."/>
        </authorList>
    </citation>
    <scope>NUCLEOTIDE SEQUENCE [LARGE SCALE GENOMIC DNA]</scope>
    <source>
        <strain evidence="14 15">DSM 21798</strain>
    </source>
</reference>
<evidence type="ECO:0000256" key="11">
    <source>
        <dbReference type="ARBA" id="ARBA00032305"/>
    </source>
</evidence>
<proteinExistence type="inferred from homology"/>
<feature type="binding site" evidence="13">
    <location>
        <position position="110"/>
    </location>
    <ligand>
        <name>Mg(2+)</name>
        <dbReference type="ChEBI" id="CHEBI:18420"/>
    </ligand>
</feature>
<dbReference type="CDD" id="cd16841">
    <property type="entry name" value="RraA_family"/>
    <property type="match status" value="1"/>
</dbReference>
<keyword evidence="13" id="KW-0460">Magnesium</keyword>
<feature type="binding site" evidence="13">
    <location>
        <position position="109"/>
    </location>
    <ligand>
        <name>substrate</name>
    </ligand>
</feature>
<dbReference type="Pfam" id="PF03737">
    <property type="entry name" value="RraA-like"/>
    <property type="match status" value="1"/>
</dbReference>
<evidence type="ECO:0000256" key="8">
    <source>
        <dbReference type="ARBA" id="ARBA00025046"/>
    </source>
</evidence>
<evidence type="ECO:0000256" key="7">
    <source>
        <dbReference type="ARBA" id="ARBA00016549"/>
    </source>
</evidence>
<evidence type="ECO:0000256" key="12">
    <source>
        <dbReference type="ARBA" id="ARBA00047973"/>
    </source>
</evidence>
<evidence type="ECO:0000313" key="14">
    <source>
        <dbReference type="EMBL" id="PFG30028.1"/>
    </source>
</evidence>
<dbReference type="InterPro" id="IPR005493">
    <property type="entry name" value="RraA/RraA-like"/>
</dbReference>
<name>A0A2A9DTK6_9MICO</name>
<evidence type="ECO:0000256" key="13">
    <source>
        <dbReference type="PIRSR" id="PIRSR605493-1"/>
    </source>
</evidence>
<sequence length="199" mass="20790">MSGAESEIRRRLSEVAVSQIGDVMDRLGLVDSSIAPTWKGARFAGRAVTVLTAAGDNKVIHDVIPTLQPGDVLVINGQSATSRALVGELVAERGQRRGCVAYVIDGAIRDVDEIGALEFPVYARAVTPAGPYRNGPGKIGVPVAIGGVVVSPGDWLVGDSDGIAVIPSADLETVLADAEKKREKEAQQQLDIRAGLVDV</sequence>
<dbReference type="SUPFAM" id="SSF89562">
    <property type="entry name" value="RraA-like"/>
    <property type="match status" value="1"/>
</dbReference>
<dbReference type="EC" id="4.1.1.112" evidence="6"/>
<comment type="cofactor">
    <cofactor evidence="2">
        <name>a divalent metal cation</name>
        <dbReference type="ChEBI" id="CHEBI:60240"/>
    </cofactor>
</comment>
<dbReference type="Proteomes" id="UP000221369">
    <property type="component" value="Unassembled WGS sequence"/>
</dbReference>
<dbReference type="Gene3D" id="3.50.30.40">
    <property type="entry name" value="Ribonuclease E inhibitor RraA/RraA-like"/>
    <property type="match status" value="1"/>
</dbReference>
<evidence type="ECO:0000256" key="3">
    <source>
        <dbReference type="ARBA" id="ARBA00008621"/>
    </source>
</evidence>
<keyword evidence="15" id="KW-1185">Reference proteome</keyword>
<feature type="binding site" evidence="13">
    <location>
        <begin position="87"/>
        <end position="90"/>
    </location>
    <ligand>
        <name>substrate</name>
    </ligand>
</feature>